<dbReference type="PANTHER" id="PTHR16305:SF35">
    <property type="entry name" value="TRANSCRIPTIONAL ACTIVATOR DOMAIN"/>
    <property type="match status" value="1"/>
</dbReference>
<dbReference type="InterPro" id="IPR036388">
    <property type="entry name" value="WH-like_DNA-bd_sf"/>
</dbReference>
<dbReference type="InterPro" id="IPR000792">
    <property type="entry name" value="Tscrpt_reg_LuxR_C"/>
</dbReference>
<dbReference type="GO" id="GO:0006355">
    <property type="term" value="P:regulation of DNA-templated transcription"/>
    <property type="evidence" value="ECO:0007669"/>
    <property type="project" value="InterPro"/>
</dbReference>
<reference evidence="4 5" key="1">
    <citation type="journal article" date="2009" name="Stand. Genomic Sci.">
        <title>Complete genome sequence of Stackebrandtia nassauensis type strain (LLR-40K-21).</title>
        <authorList>
            <person name="Munk C."/>
            <person name="Lapidus A."/>
            <person name="Copeland A."/>
            <person name="Jando M."/>
            <person name="Mayilraj S."/>
            <person name="Glavina Del Rio T."/>
            <person name="Nolan M."/>
            <person name="Chen F."/>
            <person name="Lucas S."/>
            <person name="Tice H."/>
            <person name="Cheng J.F."/>
            <person name="Han C."/>
            <person name="Detter J.C."/>
            <person name="Bruce D."/>
            <person name="Goodwin L."/>
            <person name="Chain P."/>
            <person name="Pitluck S."/>
            <person name="Goker M."/>
            <person name="Ovchinikova G."/>
            <person name="Pati A."/>
            <person name="Ivanova N."/>
            <person name="Mavromatis K."/>
            <person name="Chen A."/>
            <person name="Palaniappan K."/>
            <person name="Land M."/>
            <person name="Hauser L."/>
            <person name="Chang Y.J."/>
            <person name="Jeffries C.D."/>
            <person name="Bristow J."/>
            <person name="Eisen J.A."/>
            <person name="Markowitz V."/>
            <person name="Hugenholtz P."/>
            <person name="Kyrpides N.C."/>
            <person name="Klenk H.P."/>
        </authorList>
    </citation>
    <scope>NUCLEOTIDE SEQUENCE [LARGE SCALE GENOMIC DNA]</scope>
    <source>
        <strain evidence="5">DSM 44728 / CIP 108903 / NRRL B-16338 / NBRC 102104 / LLR-40K-21</strain>
    </source>
</reference>
<sequence>MGIIGRDEILGPAVAALRDRNSLLLYGPSGMGKTTLLDRLSDTASRWGFRVLRAAPAHVESQLPHLVLIDLFAELVPEAHGMPAQLRQALTGVLLRGSRAANPPDELTVRVAVLDLLRRACEERPVLLVIDDVQWVDEASREVLAFVARRLGDTAMRVLAAERVDGHDPTRLALCPEPVTAIEVTPLAPGDIAALLDTVVDGPLSSRVVRRIADASGGNPLYALELGRQLDRDEGEPAEFDPLPVSRRLRTLMAGRLAGLDEPTRWAMLLAALVARPSLDLLAACDALPADDLESAETAGIITVTGDGGIAFTHPLLRELVNADATTASRRKAHSVLAAAVDEPVARAVHLALGSPVADEEIAALAADAAEVAAHRGAPGSAADLAQLAVRRTPPCETDAAAARSLAAARYAQTAGRVPEATESARSALESGAASVRVEARLLLIDLAGQDLAEADAHLVAARVDAAGDTALQAKVALYTGTIDYFERRYDHAAVEVSRAEELAHEVGDVDLAIQALNLRACLPASEQSGEADKQREAAFRLAEGRPVSASTIEARQMWAMNALFRGDTTVAVRGISRLEADVRDHGRIGDLMSVLLSSSSIHVRSGDGPAGLRAGRECARLFEDAGAPGPGLVSAAQAEWCAGTPERALEAAARAIAVSQAVNDDEWLEVGFAYQGQALLLAGDVAAAAEAFNRAARLQTLSQHGDPAIIPWNADHATALVAAGDLDAAATVLDDLTARACRFERLVVLLGAARARALYLAARGEPARAAEGLADALREYSARSYPIDVARAELTLGRLHRRMRHRSKARRAFARAVELTTAIGAAPWLALARGELARLDSGAAPARDLSDAEQRIVDLVAEGATNRDIGTALFLSVKAVEARLSRLYRRFGVRNRAGLLSKLGERGGGHASGSD</sequence>
<dbReference type="GO" id="GO:0004016">
    <property type="term" value="F:adenylate cyclase activity"/>
    <property type="evidence" value="ECO:0007669"/>
    <property type="project" value="TreeGrafter"/>
</dbReference>
<keyword evidence="5" id="KW-1185">Reference proteome</keyword>
<dbReference type="GO" id="GO:0005737">
    <property type="term" value="C:cytoplasm"/>
    <property type="evidence" value="ECO:0007669"/>
    <property type="project" value="TreeGrafter"/>
</dbReference>
<dbReference type="InterPro" id="IPR027417">
    <property type="entry name" value="P-loop_NTPase"/>
</dbReference>
<dbReference type="SMART" id="SM00382">
    <property type="entry name" value="AAA"/>
    <property type="match status" value="1"/>
</dbReference>
<evidence type="ECO:0000313" key="4">
    <source>
        <dbReference type="EMBL" id="ADD44656.1"/>
    </source>
</evidence>
<dbReference type="CDD" id="cd00009">
    <property type="entry name" value="AAA"/>
    <property type="match status" value="1"/>
</dbReference>
<evidence type="ECO:0000256" key="1">
    <source>
        <dbReference type="ARBA" id="ARBA00022741"/>
    </source>
</evidence>
<dbReference type="Pfam" id="PF13191">
    <property type="entry name" value="AAA_16"/>
    <property type="match status" value="1"/>
</dbReference>
<dbReference type="AlphaFoldDB" id="D3Q9W0"/>
<organism evidence="4 5">
    <name type="scientific">Stackebrandtia nassauensis (strain DSM 44728 / CIP 108903 / NRRL B-16338 / NBRC 102104 / LLR-40K-21)</name>
    <dbReference type="NCBI Taxonomy" id="446470"/>
    <lineage>
        <taxon>Bacteria</taxon>
        <taxon>Bacillati</taxon>
        <taxon>Actinomycetota</taxon>
        <taxon>Actinomycetes</taxon>
        <taxon>Glycomycetales</taxon>
        <taxon>Glycomycetaceae</taxon>
        <taxon>Stackebrandtia</taxon>
    </lineage>
</organism>
<dbReference type="InterPro" id="IPR016032">
    <property type="entry name" value="Sig_transdc_resp-reg_C-effctor"/>
</dbReference>
<dbReference type="GO" id="GO:0005524">
    <property type="term" value="F:ATP binding"/>
    <property type="evidence" value="ECO:0007669"/>
    <property type="project" value="UniProtKB-KW"/>
</dbReference>
<dbReference type="Gene3D" id="1.25.40.10">
    <property type="entry name" value="Tetratricopeptide repeat domain"/>
    <property type="match status" value="1"/>
</dbReference>
<dbReference type="SUPFAM" id="SSF46894">
    <property type="entry name" value="C-terminal effector domain of the bipartite response regulators"/>
    <property type="match status" value="1"/>
</dbReference>
<dbReference type="CDD" id="cd06170">
    <property type="entry name" value="LuxR_C_like"/>
    <property type="match status" value="1"/>
</dbReference>
<dbReference type="HOGENOM" id="CLU_006850_4_0_11"/>
<proteinExistence type="predicted"/>
<dbReference type="STRING" id="446470.Snas_5019"/>
<dbReference type="EMBL" id="CP001778">
    <property type="protein sequence ID" value="ADD44656.1"/>
    <property type="molecule type" value="Genomic_DNA"/>
</dbReference>
<dbReference type="eggNOG" id="COG1672">
    <property type="taxonomic scope" value="Bacteria"/>
</dbReference>
<dbReference type="RefSeq" id="WP_013020227.1">
    <property type="nucleotide sequence ID" value="NC_013947.1"/>
</dbReference>
<dbReference type="InterPro" id="IPR003593">
    <property type="entry name" value="AAA+_ATPase"/>
</dbReference>
<dbReference type="Gene3D" id="3.40.50.300">
    <property type="entry name" value="P-loop containing nucleotide triphosphate hydrolases"/>
    <property type="match status" value="1"/>
</dbReference>
<evidence type="ECO:0000256" key="2">
    <source>
        <dbReference type="ARBA" id="ARBA00022840"/>
    </source>
</evidence>
<protein>
    <submittedName>
        <fullName evidence="4">Transcriptional regulator, LuxR family</fullName>
    </submittedName>
</protein>
<dbReference type="Proteomes" id="UP000000844">
    <property type="component" value="Chromosome"/>
</dbReference>
<keyword evidence="2" id="KW-0067">ATP-binding</keyword>
<feature type="domain" description="HTH luxR-type" evidence="3">
    <location>
        <begin position="843"/>
        <end position="908"/>
    </location>
</feature>
<dbReference type="PROSITE" id="PS50043">
    <property type="entry name" value="HTH_LUXR_2"/>
    <property type="match status" value="1"/>
</dbReference>
<dbReference type="Pfam" id="PF00196">
    <property type="entry name" value="GerE"/>
    <property type="match status" value="1"/>
</dbReference>
<dbReference type="eggNOG" id="COG2197">
    <property type="taxonomic scope" value="Bacteria"/>
</dbReference>
<dbReference type="SUPFAM" id="SSF48452">
    <property type="entry name" value="TPR-like"/>
    <property type="match status" value="1"/>
</dbReference>
<gene>
    <name evidence="4" type="ordered locus">Snas_5019</name>
</gene>
<dbReference type="InterPro" id="IPR041664">
    <property type="entry name" value="AAA_16"/>
</dbReference>
<dbReference type="SUPFAM" id="SSF52540">
    <property type="entry name" value="P-loop containing nucleoside triphosphate hydrolases"/>
    <property type="match status" value="1"/>
</dbReference>
<dbReference type="Gene3D" id="1.10.10.10">
    <property type="entry name" value="Winged helix-like DNA-binding domain superfamily/Winged helix DNA-binding domain"/>
    <property type="match status" value="1"/>
</dbReference>
<keyword evidence="1" id="KW-0547">Nucleotide-binding</keyword>
<dbReference type="PANTHER" id="PTHR16305">
    <property type="entry name" value="TESTICULAR SOLUBLE ADENYLYL CYCLASE"/>
    <property type="match status" value="1"/>
</dbReference>
<name>D3Q9W0_STANL</name>
<dbReference type="GO" id="GO:0003677">
    <property type="term" value="F:DNA binding"/>
    <property type="evidence" value="ECO:0007669"/>
    <property type="project" value="InterPro"/>
</dbReference>
<dbReference type="KEGG" id="sna:Snas_5019"/>
<accession>D3Q9W0</accession>
<evidence type="ECO:0000313" key="5">
    <source>
        <dbReference type="Proteomes" id="UP000000844"/>
    </source>
</evidence>
<dbReference type="InterPro" id="IPR011990">
    <property type="entry name" value="TPR-like_helical_dom_sf"/>
</dbReference>
<dbReference type="SMART" id="SM00421">
    <property type="entry name" value="HTH_LUXR"/>
    <property type="match status" value="1"/>
</dbReference>
<evidence type="ECO:0000259" key="3">
    <source>
        <dbReference type="PROSITE" id="PS50043"/>
    </source>
</evidence>